<feature type="domain" description="DAGKc" evidence="4">
    <location>
        <begin position="236"/>
        <end position="369"/>
    </location>
</feature>
<dbReference type="SMART" id="SM00195">
    <property type="entry name" value="DSPc"/>
    <property type="match status" value="1"/>
</dbReference>
<dbReference type="InterPro" id="IPR029021">
    <property type="entry name" value="Prot-tyrosine_phosphatase-like"/>
</dbReference>
<dbReference type="InterPro" id="IPR001206">
    <property type="entry name" value="Diacylglycerol_kinase_cat_dom"/>
</dbReference>
<evidence type="ECO:0000259" key="3">
    <source>
        <dbReference type="PROSITE" id="PS50056"/>
    </source>
</evidence>
<feature type="transmembrane region" description="Helical" evidence="1">
    <location>
        <begin position="60"/>
        <end position="81"/>
    </location>
</feature>
<dbReference type="NCBIfam" id="NF009025">
    <property type="entry name" value="PRK12361.1"/>
    <property type="match status" value="1"/>
</dbReference>
<dbReference type="GO" id="GO:0016301">
    <property type="term" value="F:kinase activity"/>
    <property type="evidence" value="ECO:0007669"/>
    <property type="project" value="UniProtKB-KW"/>
</dbReference>
<keyword evidence="6" id="KW-1185">Reference proteome</keyword>
<dbReference type="Pfam" id="PF00782">
    <property type="entry name" value="DSPc"/>
    <property type="match status" value="1"/>
</dbReference>
<dbReference type="Gene3D" id="3.90.190.10">
    <property type="entry name" value="Protein tyrosine phosphatase superfamily"/>
    <property type="match status" value="1"/>
</dbReference>
<reference evidence="6" key="1">
    <citation type="submission" date="2023-07" db="EMBL/GenBank/DDBJ databases">
        <title>Study on multiphase classification of strain Alteromonas salexigens isolated from the Yellow Sea.</title>
        <authorList>
            <person name="Sun L."/>
        </authorList>
    </citation>
    <scope>NUCLEOTIDE SEQUENCE [LARGE SCALE GENOMIC DNA]</scope>
    <source>
        <strain evidence="6">ASW11-19</strain>
    </source>
</reference>
<evidence type="ECO:0000313" key="6">
    <source>
        <dbReference type="Proteomes" id="UP001209257"/>
    </source>
</evidence>
<dbReference type="SUPFAM" id="SSF52799">
    <property type="entry name" value="(Phosphotyrosine protein) phosphatases II"/>
    <property type="match status" value="1"/>
</dbReference>
<dbReference type="InterPro" id="IPR000340">
    <property type="entry name" value="Dual-sp_phosphatase_cat-dom"/>
</dbReference>
<dbReference type="PANTHER" id="PTHR47216">
    <property type="match status" value="1"/>
</dbReference>
<keyword evidence="5" id="KW-0418">Kinase</keyword>
<accession>A0ABT2VMI5</accession>
<dbReference type="InterPro" id="IPR016064">
    <property type="entry name" value="NAD/diacylglycerol_kinase_sf"/>
</dbReference>
<dbReference type="Gene3D" id="3.40.50.10330">
    <property type="entry name" value="Probable inorganic polyphosphate/atp-NAD kinase, domain 1"/>
    <property type="match status" value="1"/>
</dbReference>
<feature type="domain" description="Tyrosine-protein phosphatase" evidence="2">
    <location>
        <begin position="88"/>
        <end position="235"/>
    </location>
</feature>
<sequence length="545" mass="59890">MKMVKWYVLGAIAAGILTWFIPYWLLKILFGWTCFSLIAVSSAYLLNYPELFRKREDGSIPFYVRWVFIPFLLGAGAYNSWARKHDKVPALQKIDDQLFLACRLSGSDVEALTDQGISAILDVTAEFDGLDWTAYQGDFNYLNIPVLDHTSPTPEQLNTAINWIEQQIDTGNKVVVHCALGRGRSVLVMAAYLLARDETLSVMDALNHIQSIRETARLNKHQRAALSQVKKGGRLRLTKRLTLIANPVAGGGKWKVEKDDILAQLNPHFKVTVLETTESVGADQLAHKAVNQGADVVVACGGDGTITEVARAIEGTQATLGLIPLGTANALSQVLHGYTSKIMPVSIACDIIVDSHVTRIDTATCNNNLMLLVAALGFEQQMIASADRDEKNDGGQFAYLRGLWDAISNNETQQFLVSFDDGKFETLHSPSLVIANAAPLTTALAQGGDVPDITDGKLDITWLEPQESSDLQFLSLAELVLLPGDAKKSSDRIRHKQAAKIHVKLEKEMEYALDGEIHRADELIIDTCHKNLKVLISEDSDAISE</sequence>
<organism evidence="5 6">
    <name type="scientific">Alteromonas salexigens</name>
    <dbReference type="NCBI Taxonomy" id="2982530"/>
    <lineage>
        <taxon>Bacteria</taxon>
        <taxon>Pseudomonadati</taxon>
        <taxon>Pseudomonadota</taxon>
        <taxon>Gammaproteobacteria</taxon>
        <taxon>Alteromonadales</taxon>
        <taxon>Alteromonadaceae</taxon>
        <taxon>Alteromonas/Salinimonas group</taxon>
        <taxon>Alteromonas</taxon>
    </lineage>
</organism>
<name>A0ABT2VMI5_9ALTE</name>
<keyword evidence="5" id="KW-0808">Transferase</keyword>
<dbReference type="SMART" id="SM00046">
    <property type="entry name" value="DAGKc"/>
    <property type="match status" value="1"/>
</dbReference>
<dbReference type="PANTHER" id="PTHR47216:SF4">
    <property type="entry name" value="OS01G0859400 PROTEIN"/>
    <property type="match status" value="1"/>
</dbReference>
<keyword evidence="1" id="KW-0812">Transmembrane</keyword>
<dbReference type="Pfam" id="PF00781">
    <property type="entry name" value="DAGK_cat"/>
    <property type="match status" value="1"/>
</dbReference>
<keyword evidence="1" id="KW-0472">Membrane</keyword>
<dbReference type="InterPro" id="IPR020422">
    <property type="entry name" value="TYR_PHOSPHATASE_DUAL_dom"/>
</dbReference>
<gene>
    <name evidence="5" type="ORF">OCL06_06840</name>
</gene>
<dbReference type="Gene3D" id="2.60.200.40">
    <property type="match status" value="1"/>
</dbReference>
<protein>
    <submittedName>
        <fullName evidence="5">Diacylglycerol kinase family protein</fullName>
    </submittedName>
</protein>
<dbReference type="RefSeq" id="WP_262992987.1">
    <property type="nucleotide sequence ID" value="NZ_JAOTJC010000006.1"/>
</dbReference>
<evidence type="ECO:0000313" key="5">
    <source>
        <dbReference type="EMBL" id="MCU7554310.1"/>
    </source>
</evidence>
<dbReference type="PROSITE" id="PS50146">
    <property type="entry name" value="DAGK"/>
    <property type="match status" value="1"/>
</dbReference>
<feature type="domain" description="Tyrosine specific protein phosphatases" evidence="3">
    <location>
        <begin position="155"/>
        <end position="224"/>
    </location>
</feature>
<evidence type="ECO:0000256" key="1">
    <source>
        <dbReference type="SAM" id="Phobius"/>
    </source>
</evidence>
<dbReference type="PROSITE" id="PS50056">
    <property type="entry name" value="TYR_PHOSPHATASE_2"/>
    <property type="match status" value="1"/>
</dbReference>
<evidence type="ECO:0000259" key="2">
    <source>
        <dbReference type="PROSITE" id="PS50054"/>
    </source>
</evidence>
<dbReference type="InterPro" id="IPR017438">
    <property type="entry name" value="ATP-NAD_kinase_N"/>
</dbReference>
<feature type="transmembrane region" description="Helical" evidence="1">
    <location>
        <begin position="7"/>
        <end position="24"/>
    </location>
</feature>
<evidence type="ECO:0000259" key="4">
    <source>
        <dbReference type="PROSITE" id="PS50146"/>
    </source>
</evidence>
<proteinExistence type="predicted"/>
<feature type="transmembrane region" description="Helical" evidence="1">
    <location>
        <begin position="30"/>
        <end position="48"/>
    </location>
</feature>
<dbReference type="PROSITE" id="PS50054">
    <property type="entry name" value="TYR_PHOSPHATASE_DUAL"/>
    <property type="match status" value="1"/>
</dbReference>
<comment type="caution">
    <text evidence="5">The sequence shown here is derived from an EMBL/GenBank/DDBJ whole genome shotgun (WGS) entry which is preliminary data.</text>
</comment>
<dbReference type="SUPFAM" id="SSF111331">
    <property type="entry name" value="NAD kinase/diacylglycerol kinase-like"/>
    <property type="match status" value="1"/>
</dbReference>
<dbReference type="Proteomes" id="UP001209257">
    <property type="component" value="Unassembled WGS sequence"/>
</dbReference>
<dbReference type="InterPro" id="IPR000387">
    <property type="entry name" value="Tyr_Pase_dom"/>
</dbReference>
<keyword evidence="1" id="KW-1133">Transmembrane helix</keyword>
<dbReference type="EMBL" id="JAOTJC010000006">
    <property type="protein sequence ID" value="MCU7554310.1"/>
    <property type="molecule type" value="Genomic_DNA"/>
</dbReference>